<dbReference type="InterPro" id="IPR050306">
    <property type="entry name" value="PfkB_Carbo_kinase"/>
</dbReference>
<dbReference type="GO" id="GO:0009658">
    <property type="term" value="P:chloroplast organization"/>
    <property type="evidence" value="ECO:0007669"/>
    <property type="project" value="UniProtKB-ARBA"/>
</dbReference>
<evidence type="ECO:0000256" key="8">
    <source>
        <dbReference type="ARBA" id="ARBA00058434"/>
    </source>
</evidence>
<keyword evidence="3" id="KW-0150">Chloroplast</keyword>
<keyword evidence="7" id="KW-0809">Transit peptide</keyword>
<feature type="domain" description="Carbohydrate kinase PfkB" evidence="10">
    <location>
        <begin position="316"/>
        <end position="584"/>
    </location>
</feature>
<name>A0AAN8VPA8_9MAGN</name>
<evidence type="ECO:0000256" key="9">
    <source>
        <dbReference type="SAM" id="MobiDB-lite"/>
    </source>
</evidence>
<reference evidence="11 12" key="1">
    <citation type="submission" date="2023-12" db="EMBL/GenBank/DDBJ databases">
        <title>A high-quality genome assembly for Dillenia turbinata (Dilleniales).</title>
        <authorList>
            <person name="Chanderbali A."/>
        </authorList>
    </citation>
    <scope>NUCLEOTIDE SEQUENCE [LARGE SCALE GENOMIC DNA]</scope>
    <source>
        <strain evidence="11">LSX21</strain>
        <tissue evidence="11">Leaf</tissue>
    </source>
</reference>
<dbReference type="Gene3D" id="3.40.1190.20">
    <property type="match status" value="1"/>
</dbReference>
<dbReference type="Proteomes" id="UP001370490">
    <property type="component" value="Unassembled WGS sequence"/>
</dbReference>
<dbReference type="InterPro" id="IPR011611">
    <property type="entry name" value="PfkB_dom"/>
</dbReference>
<feature type="region of interest" description="Disordered" evidence="9">
    <location>
        <begin position="48"/>
        <end position="180"/>
    </location>
</feature>
<dbReference type="Pfam" id="PF00294">
    <property type="entry name" value="PfkB"/>
    <property type="match status" value="1"/>
</dbReference>
<dbReference type="PANTHER" id="PTHR43085">
    <property type="entry name" value="HEXOKINASE FAMILY MEMBER"/>
    <property type="match status" value="1"/>
</dbReference>
<evidence type="ECO:0000256" key="5">
    <source>
        <dbReference type="ARBA" id="ARBA00022679"/>
    </source>
</evidence>
<sequence length="653" mass="73018">MASVSFTQFLSVPRWHSNWPFFLSPNVVIIRDLRLERNWSLKVMSKNNSVDSLAQEPSNEDGIVKKTSKTSKKAPSRGRKKPMPETPQENSESTVNGVVPQEDASTSVSSSAEESKKAPRRTRRKVVSNESMEEEIVEEKDSREREAKRKVDTVVETEISESSGVSRRRGRRSKKKVDDLGYEVNDAEISDGEVVSRQTRSKKNVDDVVDQVSEGEASDGEGVRRRRRARKKVANVVDQVSKAEVSDNEGVKYVADLDDENDEELELGKDGDDDISDTYSWPPLVCCFGAAQHAFVPSGRPANRLINYEIHDRMRDALWEPERFVRAPGGSSSSVAIALANLGGRVAFMGKVGNDDYGRAIVCYLNTSKVQTRGVVIDGKRTTAVSQMKISKRGGLRMTCLRACGEDSLTKSEINIDMLREAKMFYFNTSSLLERSMRSTTMRAIKISKKLGGVVFYDVNLPLPLWQSGDETKMFIQQAWNLSDVIEITKQELELLCGIKPSEEFDTRNNNKSKFVHYDPEVIAPLWHDNLKVLFVTNGTSKVHYYTKEHNGAVVGTEDAPLTPFTCDMSASGDAIVAALMRMLTVQPHLITDKGYLEHTIKYAIDSGIVDQWALARTRGFPPKDDMEGVVPDQNGIRSITEVEYRTLAPVLE</sequence>
<dbReference type="SUPFAM" id="SSF53613">
    <property type="entry name" value="Ribokinase-like"/>
    <property type="match status" value="1"/>
</dbReference>
<dbReference type="GO" id="GO:0009662">
    <property type="term" value="P:etioplast organization"/>
    <property type="evidence" value="ECO:0007669"/>
    <property type="project" value="TreeGrafter"/>
</dbReference>
<evidence type="ECO:0000256" key="2">
    <source>
        <dbReference type="ARBA" id="ARBA00010688"/>
    </source>
</evidence>
<dbReference type="AlphaFoldDB" id="A0AAN8VPA8"/>
<evidence type="ECO:0000313" key="12">
    <source>
        <dbReference type="Proteomes" id="UP001370490"/>
    </source>
</evidence>
<comment type="similarity">
    <text evidence="2">Belongs to the carbohydrate kinase PfkB family.</text>
</comment>
<accession>A0AAN8VPA8</accession>
<evidence type="ECO:0000256" key="7">
    <source>
        <dbReference type="ARBA" id="ARBA00022946"/>
    </source>
</evidence>
<evidence type="ECO:0000313" key="11">
    <source>
        <dbReference type="EMBL" id="KAK6931363.1"/>
    </source>
</evidence>
<evidence type="ECO:0000259" key="10">
    <source>
        <dbReference type="Pfam" id="PF00294"/>
    </source>
</evidence>
<feature type="compositionally biased region" description="Polar residues" evidence="9">
    <location>
        <begin position="48"/>
        <end position="57"/>
    </location>
</feature>
<evidence type="ECO:0000256" key="3">
    <source>
        <dbReference type="ARBA" id="ARBA00022528"/>
    </source>
</evidence>
<organism evidence="11 12">
    <name type="scientific">Dillenia turbinata</name>
    <dbReference type="NCBI Taxonomy" id="194707"/>
    <lineage>
        <taxon>Eukaryota</taxon>
        <taxon>Viridiplantae</taxon>
        <taxon>Streptophyta</taxon>
        <taxon>Embryophyta</taxon>
        <taxon>Tracheophyta</taxon>
        <taxon>Spermatophyta</taxon>
        <taxon>Magnoliopsida</taxon>
        <taxon>eudicotyledons</taxon>
        <taxon>Gunneridae</taxon>
        <taxon>Pentapetalae</taxon>
        <taxon>Dilleniales</taxon>
        <taxon>Dilleniaceae</taxon>
        <taxon>Dillenia</taxon>
    </lineage>
</organism>
<evidence type="ECO:0000256" key="4">
    <source>
        <dbReference type="ARBA" id="ARBA00022640"/>
    </source>
</evidence>
<evidence type="ECO:0000256" key="6">
    <source>
        <dbReference type="ARBA" id="ARBA00022777"/>
    </source>
</evidence>
<keyword evidence="6 11" id="KW-0418">Kinase</keyword>
<comment type="caution">
    <text evidence="11">The sequence shown here is derived from an EMBL/GenBank/DDBJ whole genome shotgun (WGS) entry which is preliminary data.</text>
</comment>
<keyword evidence="4" id="KW-0934">Plastid</keyword>
<proteinExistence type="inferred from homology"/>
<protein>
    <submittedName>
        <fullName evidence="11">Carbohydrate kinase PfkB</fullName>
    </submittedName>
</protein>
<comment type="subcellular location">
    <subcellularLocation>
        <location evidence="1">Plastid</location>
        <location evidence="1">Chloroplast</location>
    </subcellularLocation>
</comment>
<feature type="compositionally biased region" description="Basic residues" evidence="9">
    <location>
        <begin position="166"/>
        <end position="175"/>
    </location>
</feature>
<dbReference type="GO" id="GO:0042793">
    <property type="term" value="P:plastid transcription"/>
    <property type="evidence" value="ECO:0007669"/>
    <property type="project" value="TreeGrafter"/>
</dbReference>
<feature type="region of interest" description="Disordered" evidence="9">
    <location>
        <begin position="194"/>
        <end position="228"/>
    </location>
</feature>
<dbReference type="PANTHER" id="PTHR43085:SF2">
    <property type="entry name" value="FRUCTOKINASE-LIKE 2, CHLOROPLASTIC"/>
    <property type="match status" value="1"/>
</dbReference>
<keyword evidence="12" id="KW-1185">Reference proteome</keyword>
<dbReference type="GO" id="GO:0042644">
    <property type="term" value="C:chloroplast nucleoid"/>
    <property type="evidence" value="ECO:0007669"/>
    <property type="project" value="UniProtKB-ARBA"/>
</dbReference>
<feature type="compositionally biased region" description="Basic residues" evidence="9">
    <location>
        <begin position="66"/>
        <end position="81"/>
    </location>
</feature>
<dbReference type="GO" id="GO:0016301">
    <property type="term" value="F:kinase activity"/>
    <property type="evidence" value="ECO:0007669"/>
    <property type="project" value="UniProtKB-KW"/>
</dbReference>
<dbReference type="InterPro" id="IPR029056">
    <property type="entry name" value="Ribokinase-like"/>
</dbReference>
<dbReference type="FunFam" id="3.40.1190.20:FF:000021">
    <property type="entry name" value="Fructokinase-like 2, chloroplastic"/>
    <property type="match status" value="1"/>
</dbReference>
<comment type="function">
    <text evidence="8">Required for proper chloroplast development, most likely through regulating plastid-encoded polymerase (PEP) dependent chloroplast transcription. Acts as a component of the transcriptionally active plastid chromosome that is required for plastid gene expression.</text>
</comment>
<evidence type="ECO:0000256" key="1">
    <source>
        <dbReference type="ARBA" id="ARBA00004229"/>
    </source>
</evidence>
<gene>
    <name evidence="11" type="ORF">RJ641_003156</name>
</gene>
<dbReference type="CDD" id="cd01167">
    <property type="entry name" value="bac_FRK"/>
    <property type="match status" value="1"/>
</dbReference>
<feature type="compositionally biased region" description="Basic and acidic residues" evidence="9">
    <location>
        <begin position="139"/>
        <end position="153"/>
    </location>
</feature>
<feature type="compositionally biased region" description="Polar residues" evidence="9">
    <location>
        <begin position="87"/>
        <end position="96"/>
    </location>
</feature>
<dbReference type="EMBL" id="JBAMMX010000011">
    <property type="protein sequence ID" value="KAK6931363.1"/>
    <property type="molecule type" value="Genomic_DNA"/>
</dbReference>
<keyword evidence="5" id="KW-0808">Transferase</keyword>